<sequence length="274" mass="30143">MLRGFYTAAAGMMANQRMQETLSNNMANAYTPGYKADQGTMRAFPELLIERMGSKTIPTKNGFKIPDGGHVGSLNTGVYMQEAIPSFVQGDVKETGVGTDLALVQNAVPDESGSLFFRVQNEDGEERYTRNGNFTVDGEGFLTTNLGYYVLDGNGDPIDTGGMEFNVSQTGELTVDGQAFTLGLSYTPDASQMVKEANDLFRLSEEGDIIVNPGAEEGVGYSILQHHLERSNVDPNRTMTEMMNTYRSFEMNQRVLKAYDQSMQKAVTEIGRIR</sequence>
<dbReference type="Proteomes" id="UP000198860">
    <property type="component" value="Unassembled WGS sequence"/>
</dbReference>
<evidence type="ECO:0000259" key="4">
    <source>
        <dbReference type="Pfam" id="PF06429"/>
    </source>
</evidence>
<dbReference type="InterPro" id="IPR001444">
    <property type="entry name" value="Flag_bb_rod_N"/>
</dbReference>
<evidence type="ECO:0000259" key="5">
    <source>
        <dbReference type="Pfam" id="PF22692"/>
    </source>
</evidence>
<evidence type="ECO:0000256" key="2">
    <source>
        <dbReference type="RuleBase" id="RU362116"/>
    </source>
</evidence>
<protein>
    <submittedName>
        <fullName evidence="6">Flagellar basal-body rod protein FlgG</fullName>
    </submittedName>
</protein>
<dbReference type="SUPFAM" id="SSF117143">
    <property type="entry name" value="Flagellar hook protein flgE"/>
    <property type="match status" value="1"/>
</dbReference>
<comment type="subcellular location">
    <subcellularLocation>
        <location evidence="2">Bacterial flagellum basal body</location>
    </subcellularLocation>
</comment>
<keyword evidence="6" id="KW-0969">Cilium</keyword>
<dbReference type="InterPro" id="IPR037925">
    <property type="entry name" value="FlgE/F/G-like"/>
</dbReference>
<name>A0A1H0L1J5_HALAD</name>
<comment type="similarity">
    <text evidence="1 2">Belongs to the flagella basal body rod proteins family.</text>
</comment>
<keyword evidence="6" id="KW-0966">Cell projection</keyword>
<proteinExistence type="inferred from homology"/>
<evidence type="ECO:0000313" key="7">
    <source>
        <dbReference type="Proteomes" id="UP000198860"/>
    </source>
</evidence>
<dbReference type="InterPro" id="IPR020013">
    <property type="entry name" value="Flagellar_FlgE/F/G"/>
</dbReference>
<accession>A0A1H0L1J5</accession>
<dbReference type="InterPro" id="IPR053967">
    <property type="entry name" value="LlgE_F_G-like_D1"/>
</dbReference>
<dbReference type="PANTHER" id="PTHR30435:SF19">
    <property type="entry name" value="FLAGELLAR BASAL-BODY ROD PROTEIN FLGG"/>
    <property type="match status" value="1"/>
</dbReference>
<dbReference type="NCBIfam" id="TIGR03506">
    <property type="entry name" value="FlgEFG_subfam"/>
    <property type="match status" value="1"/>
</dbReference>
<feature type="domain" description="Flagellar basal-body/hook protein C-terminal" evidence="4">
    <location>
        <begin position="225"/>
        <end position="267"/>
    </location>
</feature>
<keyword evidence="6" id="KW-0282">Flagellum</keyword>
<dbReference type="GO" id="GO:0009425">
    <property type="term" value="C:bacterial-type flagellum basal body"/>
    <property type="evidence" value="ECO:0007669"/>
    <property type="project" value="UniProtKB-SubCell"/>
</dbReference>
<dbReference type="PANTHER" id="PTHR30435">
    <property type="entry name" value="FLAGELLAR PROTEIN"/>
    <property type="match status" value="1"/>
</dbReference>
<dbReference type="Pfam" id="PF00460">
    <property type="entry name" value="Flg_bb_rod"/>
    <property type="match status" value="1"/>
</dbReference>
<keyword evidence="2" id="KW-0975">Bacterial flagellum</keyword>
<dbReference type="Pfam" id="PF06429">
    <property type="entry name" value="Flg_bbr_C"/>
    <property type="match status" value="1"/>
</dbReference>
<dbReference type="AlphaFoldDB" id="A0A1H0L1J5"/>
<dbReference type="InterPro" id="IPR010930">
    <property type="entry name" value="Flg_bb/hook_C_dom"/>
</dbReference>
<dbReference type="Pfam" id="PF22692">
    <property type="entry name" value="LlgE_F_G_D1"/>
    <property type="match status" value="1"/>
</dbReference>
<evidence type="ECO:0000259" key="3">
    <source>
        <dbReference type="Pfam" id="PF00460"/>
    </source>
</evidence>
<gene>
    <name evidence="6" type="ORF">SAMN05421677_106172</name>
</gene>
<evidence type="ECO:0000313" key="6">
    <source>
        <dbReference type="EMBL" id="SDO61841.1"/>
    </source>
</evidence>
<reference evidence="7" key="1">
    <citation type="submission" date="2016-10" db="EMBL/GenBank/DDBJ databases">
        <authorList>
            <person name="Varghese N."/>
            <person name="Submissions S."/>
        </authorList>
    </citation>
    <scope>NUCLEOTIDE SEQUENCE [LARGE SCALE GENOMIC DNA]</scope>
    <source>
        <strain evidence="7">CGMCC 1.3703</strain>
    </source>
</reference>
<dbReference type="RefSeq" id="WP_089652049.1">
    <property type="nucleotide sequence ID" value="NZ_FNIZ01000006.1"/>
</dbReference>
<feature type="domain" description="Flagellar basal body rod protein N-terminal" evidence="3">
    <location>
        <begin position="5"/>
        <end position="35"/>
    </location>
</feature>
<dbReference type="OrthoDB" id="9800375at2"/>
<feature type="domain" description="Flagellar hook protein FlgE/F/G-like D1" evidence="5">
    <location>
        <begin position="113"/>
        <end position="175"/>
    </location>
</feature>
<dbReference type="STRING" id="240303.SAMN05421677_106172"/>
<organism evidence="6 7">
    <name type="scientific">Halobacillus aidingensis</name>
    <dbReference type="NCBI Taxonomy" id="240303"/>
    <lineage>
        <taxon>Bacteria</taxon>
        <taxon>Bacillati</taxon>
        <taxon>Bacillota</taxon>
        <taxon>Bacilli</taxon>
        <taxon>Bacillales</taxon>
        <taxon>Bacillaceae</taxon>
        <taxon>Halobacillus</taxon>
    </lineage>
</organism>
<dbReference type="EMBL" id="FNIZ01000006">
    <property type="protein sequence ID" value="SDO61841.1"/>
    <property type="molecule type" value="Genomic_DNA"/>
</dbReference>
<keyword evidence="7" id="KW-1185">Reference proteome</keyword>
<evidence type="ECO:0000256" key="1">
    <source>
        <dbReference type="ARBA" id="ARBA00009677"/>
    </source>
</evidence>
<dbReference type="GO" id="GO:0071978">
    <property type="term" value="P:bacterial-type flagellum-dependent swarming motility"/>
    <property type="evidence" value="ECO:0007669"/>
    <property type="project" value="TreeGrafter"/>
</dbReference>